<evidence type="ECO:0000256" key="15">
    <source>
        <dbReference type="ARBA" id="ARBA00076970"/>
    </source>
</evidence>
<keyword evidence="12" id="KW-0966">Cell projection</keyword>
<evidence type="ECO:0000256" key="14">
    <source>
        <dbReference type="ARBA" id="ARBA00073040"/>
    </source>
</evidence>
<evidence type="ECO:0000256" key="6">
    <source>
        <dbReference type="ARBA" id="ARBA00022490"/>
    </source>
</evidence>
<dbReference type="GO" id="GO:0030864">
    <property type="term" value="C:cortical actin cytoskeleton"/>
    <property type="evidence" value="ECO:0007669"/>
    <property type="project" value="TreeGrafter"/>
</dbReference>
<evidence type="ECO:0000256" key="2">
    <source>
        <dbReference type="ARBA" id="ARBA00004282"/>
    </source>
</evidence>
<keyword evidence="9" id="KW-0965">Cell junction</keyword>
<dbReference type="RefSeq" id="XP_035869610.1">
    <property type="nucleotide sequence ID" value="XM_036013717.1"/>
</dbReference>
<dbReference type="PANTHER" id="PTHR10829:SF1">
    <property type="entry name" value="DREBRIN"/>
    <property type="match status" value="1"/>
</dbReference>
<evidence type="ECO:0000256" key="3">
    <source>
        <dbReference type="ARBA" id="ARBA00004544"/>
    </source>
</evidence>
<name>A0A7E6CRI2_9CHIR</name>
<dbReference type="GO" id="GO:0030426">
    <property type="term" value="C:growth cone"/>
    <property type="evidence" value="ECO:0007669"/>
    <property type="project" value="UniProtKB-SubCell"/>
</dbReference>
<reference evidence="19" key="1">
    <citation type="submission" date="2025-08" db="UniProtKB">
        <authorList>
            <consortium name="RefSeq"/>
        </authorList>
    </citation>
    <scope>IDENTIFICATION</scope>
    <source>
        <tissue evidence="19">Muscle</tissue>
    </source>
</reference>
<dbReference type="GO" id="GO:0070161">
    <property type="term" value="C:anchoring junction"/>
    <property type="evidence" value="ECO:0007669"/>
    <property type="project" value="UniProtKB-SubCell"/>
</dbReference>
<keyword evidence="11" id="KW-0009">Actin-binding</keyword>
<keyword evidence="10" id="KW-0007">Acetylation</keyword>
<dbReference type="GO" id="GO:0045773">
    <property type="term" value="P:positive regulation of axon extension"/>
    <property type="evidence" value="ECO:0007669"/>
    <property type="project" value="TreeGrafter"/>
</dbReference>
<sequence length="660" mass="72183">MAGVSFSGHRLELLAAYEEVIREESAADWALYTYEDGSDDLKLAASGDGGLQELSGHFENQKVMYGFCSVKDSQAALPKYVLINWVGEDVPDARKCACASHVAKVAEFFQGVDVIVNASSVEDIDAGAIGQRLSNGLARLSSPVLHRLRLREDENTEPVVSGTTYQKTDAAVEMKRINREQFWEQAKKEEELRKEEERKKALDERLRFEQERMEQERQEQEERERRYREREQQIEEHRRKQQTLEAEEAKRRLKEQSIFGDQQDEEEETQMKKSESEVEEAAAIIAQRPDNPREFFKQQERVASASAGSCDVPSPFGHRPGSHLDSHRRMAPTPIPTRSPSDSSTASTPVSEQIERALDEVTSSQPPPLPPPPPPTQAGTQEPGPCLDSEVTIKEASEAAPQAWASLVEEPPQAPEPPQGQGSPIEDFIFMAAPEQAILAAPLEPAIADPTAADTLAAAAVETNIAAANTAVANTSTPAPASLIDLWPGHGDGTSTPQAEPRSPTAPLGAEVTLAEVPLLDEGAQEPVPPTGEVCANLLNFDELPEPPATFCDPEAEVEGEPLAAPQAPTLPSALEELDQEPEPEPEPHLLTNGETTQKEGTQASEGYFSQSQEEEFTQSEDLCAKAPPPVFYNKPPEIDITCWDADPVPEEEEGFEGGD</sequence>
<dbReference type="GO" id="GO:0048812">
    <property type="term" value="P:neuron projection morphogenesis"/>
    <property type="evidence" value="ECO:0007669"/>
    <property type="project" value="TreeGrafter"/>
</dbReference>
<feature type="compositionally biased region" description="Polar residues" evidence="16">
    <location>
        <begin position="336"/>
        <end position="351"/>
    </location>
</feature>
<dbReference type="CDD" id="cd11281">
    <property type="entry name" value="ADF_drebrin_like"/>
    <property type="match status" value="1"/>
</dbReference>
<dbReference type="SUPFAM" id="SSF55753">
    <property type="entry name" value="Actin depolymerizing proteins"/>
    <property type="match status" value="1"/>
</dbReference>
<keyword evidence="6" id="KW-0963">Cytoplasm</keyword>
<proteinExistence type="predicted"/>
<dbReference type="InterPro" id="IPR002108">
    <property type="entry name" value="ADF-H"/>
</dbReference>
<dbReference type="GO" id="GO:0061003">
    <property type="term" value="P:positive regulation of dendritic spine morphogenesis"/>
    <property type="evidence" value="ECO:0007669"/>
    <property type="project" value="TreeGrafter"/>
</dbReference>
<organism evidence="18 19">
    <name type="scientific">Phyllostomus discolor</name>
    <name type="common">pale spear-nosed bat</name>
    <dbReference type="NCBI Taxonomy" id="89673"/>
    <lineage>
        <taxon>Eukaryota</taxon>
        <taxon>Metazoa</taxon>
        <taxon>Chordata</taxon>
        <taxon>Craniata</taxon>
        <taxon>Vertebrata</taxon>
        <taxon>Euteleostomi</taxon>
        <taxon>Mammalia</taxon>
        <taxon>Eutheria</taxon>
        <taxon>Laurasiatheria</taxon>
        <taxon>Chiroptera</taxon>
        <taxon>Yangochiroptera</taxon>
        <taxon>Phyllostomidae</taxon>
        <taxon>Phyllostominae</taxon>
        <taxon>Phyllostomus</taxon>
    </lineage>
</organism>
<evidence type="ECO:0000313" key="19">
    <source>
        <dbReference type="RefSeq" id="XP_035869610.1"/>
    </source>
</evidence>
<dbReference type="GO" id="GO:0005884">
    <property type="term" value="C:actin filament"/>
    <property type="evidence" value="ECO:0007669"/>
    <property type="project" value="TreeGrafter"/>
</dbReference>
<evidence type="ECO:0000256" key="11">
    <source>
        <dbReference type="ARBA" id="ARBA00023203"/>
    </source>
</evidence>
<dbReference type="GO" id="GO:0030027">
    <property type="term" value="C:lamellipodium"/>
    <property type="evidence" value="ECO:0007669"/>
    <property type="project" value="TreeGrafter"/>
</dbReference>
<dbReference type="Gene3D" id="3.40.20.10">
    <property type="entry name" value="Severin"/>
    <property type="match status" value="1"/>
</dbReference>
<dbReference type="CTD" id="1627"/>
<dbReference type="FunFam" id="3.40.20.10:FF:000032">
    <property type="entry name" value="Drebrin 1"/>
    <property type="match status" value="1"/>
</dbReference>
<dbReference type="Proteomes" id="UP000504628">
    <property type="component" value="Chromosome 13"/>
</dbReference>
<feature type="compositionally biased region" description="Basic and acidic residues" evidence="16">
    <location>
        <begin position="290"/>
        <end position="300"/>
    </location>
</feature>
<keyword evidence="8" id="KW-0524">Neurogenesis</keyword>
<evidence type="ECO:0000256" key="1">
    <source>
        <dbReference type="ARBA" id="ARBA00004279"/>
    </source>
</evidence>
<comment type="subcellular location">
    <subcellularLocation>
        <location evidence="2">Cell junction</location>
    </subcellularLocation>
    <subcellularLocation>
        <location evidence="1">Cell projection</location>
        <location evidence="1">Dendrite</location>
    </subcellularLocation>
    <subcellularLocation>
        <location evidence="4">Cell projection</location>
        <location evidence="4">Growth cone</location>
    </subcellularLocation>
    <subcellularLocation>
        <location evidence="3">Cytoplasm</location>
        <location evidence="3">Cell cortex</location>
    </subcellularLocation>
</comment>
<feature type="region of interest" description="Disordered" evidence="16">
    <location>
        <begin position="546"/>
        <end position="620"/>
    </location>
</feature>
<feature type="compositionally biased region" description="Pro residues" evidence="16">
    <location>
        <begin position="365"/>
        <end position="376"/>
    </location>
</feature>
<keyword evidence="7" id="KW-0221">Differentiation</keyword>
<evidence type="ECO:0000313" key="18">
    <source>
        <dbReference type="Proteomes" id="UP000504628"/>
    </source>
</evidence>
<gene>
    <name evidence="19" type="primary">DBN1</name>
</gene>
<protein>
    <recommendedName>
        <fullName evidence="14">Drebrin</fullName>
    </recommendedName>
    <alternativeName>
        <fullName evidence="15">Developmentally-regulated brain protein</fullName>
    </alternativeName>
</protein>
<dbReference type="GO" id="GO:0030425">
    <property type="term" value="C:dendrite"/>
    <property type="evidence" value="ECO:0007669"/>
    <property type="project" value="UniProtKB-SubCell"/>
</dbReference>
<keyword evidence="5" id="KW-0217">Developmental protein</keyword>
<evidence type="ECO:0000256" key="10">
    <source>
        <dbReference type="ARBA" id="ARBA00022990"/>
    </source>
</evidence>
<feature type="region of interest" description="Disordered" evidence="16">
    <location>
        <begin position="210"/>
        <end position="426"/>
    </location>
</feature>
<feature type="domain" description="ADF-H" evidence="17">
    <location>
        <begin position="3"/>
        <end position="134"/>
    </location>
</feature>
<dbReference type="PANTHER" id="PTHR10829">
    <property type="entry name" value="CORTACTIN AND DREBRIN"/>
    <property type="match status" value="1"/>
</dbReference>
<evidence type="ECO:0000256" key="4">
    <source>
        <dbReference type="ARBA" id="ARBA00004624"/>
    </source>
</evidence>
<evidence type="ECO:0000256" key="12">
    <source>
        <dbReference type="ARBA" id="ARBA00023273"/>
    </source>
</evidence>
<feature type="compositionally biased region" description="Acidic residues" evidence="16">
    <location>
        <begin position="576"/>
        <end position="585"/>
    </location>
</feature>
<dbReference type="PROSITE" id="PS51263">
    <property type="entry name" value="ADF_H"/>
    <property type="match status" value="1"/>
</dbReference>
<evidence type="ECO:0000256" key="16">
    <source>
        <dbReference type="SAM" id="MobiDB-lite"/>
    </source>
</evidence>
<evidence type="ECO:0000256" key="8">
    <source>
        <dbReference type="ARBA" id="ARBA00022902"/>
    </source>
</evidence>
<dbReference type="GO" id="GO:0014069">
    <property type="term" value="C:postsynaptic density"/>
    <property type="evidence" value="ECO:0007669"/>
    <property type="project" value="TreeGrafter"/>
</dbReference>
<keyword evidence="18" id="KW-1185">Reference proteome</keyword>
<feature type="region of interest" description="Disordered" evidence="16">
    <location>
        <begin position="482"/>
        <end position="506"/>
    </location>
</feature>
<evidence type="ECO:0000256" key="9">
    <source>
        <dbReference type="ARBA" id="ARBA00022949"/>
    </source>
</evidence>
<dbReference type="InterPro" id="IPR029006">
    <property type="entry name" value="ADF-H/Gelsolin-like_dom_sf"/>
</dbReference>
<feature type="compositionally biased region" description="Basic and acidic residues" evidence="16">
    <location>
        <begin position="210"/>
        <end position="238"/>
    </location>
</feature>
<dbReference type="GO" id="GO:0098974">
    <property type="term" value="P:postsynaptic actin cytoskeleton organization"/>
    <property type="evidence" value="ECO:0007669"/>
    <property type="project" value="TreeGrafter"/>
</dbReference>
<dbReference type="GO" id="GO:0051015">
    <property type="term" value="F:actin filament binding"/>
    <property type="evidence" value="ECO:0007669"/>
    <property type="project" value="TreeGrafter"/>
</dbReference>
<dbReference type="GO" id="GO:0045211">
    <property type="term" value="C:postsynaptic membrane"/>
    <property type="evidence" value="ECO:0007669"/>
    <property type="project" value="TreeGrafter"/>
</dbReference>
<evidence type="ECO:0000256" key="7">
    <source>
        <dbReference type="ARBA" id="ARBA00022782"/>
    </source>
</evidence>
<evidence type="ECO:0000256" key="5">
    <source>
        <dbReference type="ARBA" id="ARBA00022473"/>
    </source>
</evidence>
<dbReference type="Pfam" id="PF00241">
    <property type="entry name" value="Cofilin_ADF"/>
    <property type="match status" value="1"/>
</dbReference>
<evidence type="ECO:0000259" key="17">
    <source>
        <dbReference type="PROSITE" id="PS51263"/>
    </source>
</evidence>
<dbReference type="SMART" id="SM00102">
    <property type="entry name" value="ADF"/>
    <property type="match status" value="1"/>
</dbReference>
<accession>A0A7E6CRI2</accession>
<dbReference type="AlphaFoldDB" id="A0A7E6CRI2"/>
<dbReference type="GO" id="GO:0030833">
    <property type="term" value="P:regulation of actin filament polymerization"/>
    <property type="evidence" value="ECO:0007669"/>
    <property type="project" value="TreeGrafter"/>
</dbReference>
<feature type="compositionally biased region" description="Polar residues" evidence="16">
    <location>
        <begin position="593"/>
        <end position="605"/>
    </location>
</feature>
<dbReference type="GeneID" id="114509273"/>
<evidence type="ECO:0000256" key="13">
    <source>
        <dbReference type="ARBA" id="ARBA00058167"/>
    </source>
</evidence>
<comment type="function">
    <text evidence="13">Actin cytoskeleton-organizing protein that plays a role in the formation of cell projections. Required for actin polymerization at immunological synapses (IS) and for the recruitment of the chemokine receptor CXCR4 to IS. Plays a role in dendritic spine morphogenesis and organization, including the localization of the dopamine receptor DRD1 to the dendritic spines. Involved in memory-related synaptic plasticity in the hippocampus.</text>
</comment>